<reference evidence="1" key="2">
    <citation type="journal article" date="2019" name="IMA Fungus">
        <title>Genome sequencing and comparison of five Tilletia species to identify candidate genes for the detection of regulated species infecting wheat.</title>
        <authorList>
            <person name="Nguyen H.D.T."/>
            <person name="Sultana T."/>
            <person name="Kesanakurti P."/>
            <person name="Hambleton S."/>
        </authorList>
    </citation>
    <scope>NUCLEOTIDE SEQUENCE</scope>
    <source>
        <strain evidence="1">DAOMC 236416</strain>
    </source>
</reference>
<name>A0A8T8SDF3_9BASI</name>
<comment type="caution">
    <text evidence="1">The sequence shown here is derived from an EMBL/GenBank/DDBJ whole genome shotgun (WGS) entry which is preliminary data.</text>
</comment>
<evidence type="ECO:0000313" key="2">
    <source>
        <dbReference type="Proteomes" id="UP000077521"/>
    </source>
</evidence>
<protein>
    <submittedName>
        <fullName evidence="1">Uncharacterized protein</fullName>
    </submittedName>
</protein>
<dbReference type="Proteomes" id="UP000077521">
    <property type="component" value="Unassembled WGS sequence"/>
</dbReference>
<reference evidence="1" key="1">
    <citation type="submission" date="2016-04" db="EMBL/GenBank/DDBJ databases">
        <authorList>
            <person name="Nguyen H.D."/>
            <person name="Samba Siva P."/>
            <person name="Cullis J."/>
            <person name="Levesque C.A."/>
            <person name="Hambleton S."/>
        </authorList>
    </citation>
    <scope>NUCLEOTIDE SEQUENCE</scope>
    <source>
        <strain evidence="1">DAOMC 236416</strain>
    </source>
</reference>
<feature type="non-terminal residue" evidence="1">
    <location>
        <position position="123"/>
    </location>
</feature>
<dbReference type="EMBL" id="LWDF02001693">
    <property type="protein sequence ID" value="KAE8237629.1"/>
    <property type="molecule type" value="Genomic_DNA"/>
</dbReference>
<proteinExistence type="predicted"/>
<sequence>MLSPPIPSTFHSAFDANFDDDVAIIYQPDDVLRMWHHVSGSSRDRVLGSTLINYALSSGAIHLPSTDIRAHVPTLLGDPALDPWDWTLTELNNVHNPTYMLNAFDNPVSFTYRPTNLITLRRL</sequence>
<dbReference type="AlphaFoldDB" id="A0A8T8SDF3"/>
<evidence type="ECO:0000313" key="1">
    <source>
        <dbReference type="EMBL" id="KAE8237629.1"/>
    </source>
</evidence>
<gene>
    <name evidence="1" type="ORF">A4X13_0g8695</name>
</gene>
<keyword evidence="2" id="KW-1185">Reference proteome</keyword>
<organism evidence="1 2">
    <name type="scientific">Tilletia indica</name>
    <dbReference type="NCBI Taxonomy" id="43049"/>
    <lineage>
        <taxon>Eukaryota</taxon>
        <taxon>Fungi</taxon>
        <taxon>Dikarya</taxon>
        <taxon>Basidiomycota</taxon>
        <taxon>Ustilaginomycotina</taxon>
        <taxon>Exobasidiomycetes</taxon>
        <taxon>Tilletiales</taxon>
        <taxon>Tilletiaceae</taxon>
        <taxon>Tilletia</taxon>
    </lineage>
</organism>
<accession>A0A8T8SDF3</accession>